<name>G4TGQ0_SERID</name>
<organism evidence="5 6">
    <name type="scientific">Serendipita indica (strain DSM 11827)</name>
    <name type="common">Root endophyte fungus</name>
    <name type="synonym">Piriformospora indica</name>
    <dbReference type="NCBI Taxonomy" id="1109443"/>
    <lineage>
        <taxon>Eukaryota</taxon>
        <taxon>Fungi</taxon>
        <taxon>Dikarya</taxon>
        <taxon>Basidiomycota</taxon>
        <taxon>Agaricomycotina</taxon>
        <taxon>Agaricomycetes</taxon>
        <taxon>Sebacinales</taxon>
        <taxon>Serendipitaceae</taxon>
        <taxon>Serendipita</taxon>
    </lineage>
</organism>
<feature type="compositionally biased region" description="Low complexity" evidence="3">
    <location>
        <begin position="137"/>
        <end position="150"/>
    </location>
</feature>
<feature type="region of interest" description="Disordered" evidence="3">
    <location>
        <begin position="655"/>
        <end position="674"/>
    </location>
</feature>
<sequence>MIDFSVGFPPPAPSTKQTHTVGPPAESLQPPGASPQKGESLVRDEKSDSNSFPYTYRPQGAFADLQPPAQPNPLRHRPSASNDALRAFGAVPNLMNDPPAKQSFPQELYSSSTSNLSDPSAFGRGFNGVDYELASSHSTSTTNTLNGSSTPGPHSILPRSNPFNMSAAASAGFSSTTVPLYSNQVQLSIAPGALQTSSLSQQTLPSATQPPPIPPIHNVSLSHSSVQQFLPGAPSTAQLMQALQSMPPQQKNAVVGRLQELAQSVPVPIPPASAAQQPIPGGQAQEEISTIFVVGFPDDMTAATLKVPTKEQQGQMAPNAAVAAAASALAGASDPYNLVTVNSGGVVVDQGNNTTATTSSTWATGLEDPYTRQVLAAAAASTTSASDLAQQLALAQQGQPRKQIIGFAKFRSREEALQARDVLHGRRVDIEKGALLKAEMAKKNLHTKRGVGPLQVQLPLGIGVNGPAGASGAFGVFSESAAPGTNGGKHLGPIVGPPGSLGPVQSLNESDRLSLGPIVPPLSNAPSPNDLTASSALSKAPDSPSLRAQRINDIPTFVPSGSGPVINNNGDQTLYSSRPYPVHKNANSSLLEGFHPLPTKPVSDIVKANALPPTNLPPPIITSLGAPHPPSSHGGSPPSALNQQDADTGYISDAYSTSRLSERSRSESVSRYGGYTPPLFDESHAHLPPHLLADDVLGTPQQTDYANKLFDSLPMELINGLNDALRVPFESGASGGPQAGESSANFPGSSASSVAESASSGGAESMSISTTSGQGSTPAPASTVPPTMPIEFGRPRQGTMGSKSNYGPNGGEHTRTSGEHPRGRSNAADQNPPINTLYVGNLPANPTNPQATKALEEALVQLFSRCQGYSKLSFRQKSNGPMCFVEFEDVASASKALSDLYGNNLNGLIKSGGIRLSYSKNPLVRTAAPNTSGTNLNKLMSPMQSPTAHGNVHFSSMPGGMQDASVMGRGLGQSIEMPRRGRAETMEMGMGPVSPTRYLPASPPPNGSHYGMSNKPMGPYGRGPINIGGPNVQPFMMASSPPATSPISMYQPSSSFQPFSQLDLARDAAQGGFDPNL</sequence>
<dbReference type="AlphaFoldDB" id="G4TGQ0"/>
<feature type="compositionally biased region" description="Low complexity" evidence="3">
    <location>
        <begin position="742"/>
        <end position="769"/>
    </location>
</feature>
<keyword evidence="1 2" id="KW-0694">RNA-binding</keyword>
<feature type="region of interest" description="Disordered" evidence="3">
    <location>
        <begin position="137"/>
        <end position="160"/>
    </location>
</feature>
<feature type="region of interest" description="Disordered" evidence="3">
    <location>
        <begin position="732"/>
        <end position="834"/>
    </location>
</feature>
<dbReference type="Proteomes" id="UP000007148">
    <property type="component" value="Unassembled WGS sequence"/>
</dbReference>
<feature type="compositionally biased region" description="Polar residues" evidence="3">
    <location>
        <begin position="103"/>
        <end position="116"/>
    </location>
</feature>
<feature type="compositionally biased region" description="Low complexity" evidence="3">
    <location>
        <begin position="621"/>
        <end position="641"/>
    </location>
</feature>
<reference evidence="5 6" key="1">
    <citation type="journal article" date="2011" name="PLoS Pathog.">
        <title>Endophytic Life Strategies Decoded by Genome and Transcriptome Analyses of the Mutualistic Root Symbiont Piriformospora indica.</title>
        <authorList>
            <person name="Zuccaro A."/>
            <person name="Lahrmann U."/>
            <person name="Guldener U."/>
            <person name="Langen G."/>
            <person name="Pfiffi S."/>
            <person name="Biedenkopf D."/>
            <person name="Wong P."/>
            <person name="Samans B."/>
            <person name="Grimm C."/>
            <person name="Basiewicz M."/>
            <person name="Murat C."/>
            <person name="Martin F."/>
            <person name="Kogel K.H."/>
        </authorList>
    </citation>
    <scope>NUCLEOTIDE SEQUENCE [LARGE SCALE GENOMIC DNA]</scope>
    <source>
        <strain evidence="5 6">DSM 11827</strain>
    </source>
</reference>
<evidence type="ECO:0000256" key="2">
    <source>
        <dbReference type="PROSITE-ProRule" id="PRU00176"/>
    </source>
</evidence>
<accession>G4TGQ0</accession>
<dbReference type="InterPro" id="IPR012677">
    <property type="entry name" value="Nucleotide-bd_a/b_plait_sf"/>
</dbReference>
<feature type="compositionally biased region" description="Low complexity" evidence="3">
    <location>
        <begin position="776"/>
        <end position="785"/>
    </location>
</feature>
<feature type="domain" description="RRM" evidence="4">
    <location>
        <begin position="835"/>
        <end position="921"/>
    </location>
</feature>
<dbReference type="GO" id="GO:0003723">
    <property type="term" value="F:RNA binding"/>
    <property type="evidence" value="ECO:0007669"/>
    <property type="project" value="UniProtKB-UniRule"/>
</dbReference>
<dbReference type="SMART" id="SM00360">
    <property type="entry name" value="RRM"/>
    <property type="match status" value="1"/>
</dbReference>
<gene>
    <name evidence="5" type="ORF">PIIN_04402</name>
</gene>
<comment type="caution">
    <text evidence="5">The sequence shown here is derived from an EMBL/GenBank/DDBJ whole genome shotgun (WGS) entry which is preliminary data.</text>
</comment>
<dbReference type="SUPFAM" id="SSF54928">
    <property type="entry name" value="RNA-binding domain, RBD"/>
    <property type="match status" value="1"/>
</dbReference>
<feature type="region of interest" description="Disordered" evidence="3">
    <location>
        <begin position="617"/>
        <end position="645"/>
    </location>
</feature>
<dbReference type="STRING" id="1109443.G4TGQ0"/>
<feature type="compositionally biased region" description="Polar residues" evidence="3">
    <location>
        <begin position="524"/>
        <end position="537"/>
    </location>
</feature>
<feature type="compositionally biased region" description="Polar residues" evidence="3">
    <location>
        <begin position="565"/>
        <end position="576"/>
    </location>
</feature>
<evidence type="ECO:0000313" key="5">
    <source>
        <dbReference type="EMBL" id="CCA70464.1"/>
    </source>
</evidence>
<feature type="compositionally biased region" description="Basic and acidic residues" evidence="3">
    <location>
        <begin position="812"/>
        <end position="822"/>
    </location>
</feature>
<dbReference type="eggNOG" id="KOG0118">
    <property type="taxonomic scope" value="Eukaryota"/>
</dbReference>
<evidence type="ECO:0000256" key="3">
    <source>
        <dbReference type="SAM" id="MobiDB-lite"/>
    </source>
</evidence>
<feature type="region of interest" description="Disordered" evidence="3">
    <location>
        <begin position="488"/>
        <end position="580"/>
    </location>
</feature>
<dbReference type="PROSITE" id="PS50102">
    <property type="entry name" value="RRM"/>
    <property type="match status" value="1"/>
</dbReference>
<evidence type="ECO:0000313" key="6">
    <source>
        <dbReference type="Proteomes" id="UP000007148"/>
    </source>
</evidence>
<dbReference type="PANTHER" id="PTHR10501">
    <property type="entry name" value="U1 SMALL NUCLEAR RIBONUCLEOPROTEIN A/U2 SMALL NUCLEAR RIBONUCLEOPROTEIN B"/>
    <property type="match status" value="1"/>
</dbReference>
<dbReference type="InterPro" id="IPR000504">
    <property type="entry name" value="RRM_dom"/>
</dbReference>
<dbReference type="Gene3D" id="3.30.70.330">
    <property type="match status" value="2"/>
</dbReference>
<dbReference type="HOGENOM" id="CLU_286685_0_0_1"/>
<dbReference type="Pfam" id="PF00076">
    <property type="entry name" value="RRM_1"/>
    <property type="match status" value="1"/>
</dbReference>
<evidence type="ECO:0000259" key="4">
    <source>
        <dbReference type="PROSITE" id="PS50102"/>
    </source>
</evidence>
<dbReference type="InterPro" id="IPR035979">
    <property type="entry name" value="RBD_domain_sf"/>
</dbReference>
<dbReference type="OrthoDB" id="431169at2759"/>
<keyword evidence="6" id="KW-1185">Reference proteome</keyword>
<feature type="region of interest" description="Disordered" evidence="3">
    <location>
        <begin position="1"/>
        <end position="116"/>
    </location>
</feature>
<dbReference type="EMBL" id="CAFZ01000084">
    <property type="protein sequence ID" value="CCA70464.1"/>
    <property type="molecule type" value="Genomic_DNA"/>
</dbReference>
<evidence type="ECO:0000256" key="1">
    <source>
        <dbReference type="ARBA" id="ARBA00022884"/>
    </source>
</evidence>
<protein>
    <recommendedName>
        <fullName evidence="4">RRM domain-containing protein</fullName>
    </recommendedName>
</protein>
<dbReference type="FunFam" id="3.30.70.330:FF:000428">
    <property type="entry name" value="Related to WHI3-involved in regulation of cell size"/>
    <property type="match status" value="1"/>
</dbReference>
<dbReference type="InParanoid" id="G4TGQ0"/>
<dbReference type="OMA" id="NTHGEMT"/>
<proteinExistence type="predicted"/>